<organism evidence="1">
    <name type="scientific">Anguilla anguilla</name>
    <name type="common">European freshwater eel</name>
    <name type="synonym">Muraena anguilla</name>
    <dbReference type="NCBI Taxonomy" id="7936"/>
    <lineage>
        <taxon>Eukaryota</taxon>
        <taxon>Metazoa</taxon>
        <taxon>Chordata</taxon>
        <taxon>Craniata</taxon>
        <taxon>Vertebrata</taxon>
        <taxon>Euteleostomi</taxon>
        <taxon>Actinopterygii</taxon>
        <taxon>Neopterygii</taxon>
        <taxon>Teleostei</taxon>
        <taxon>Anguilliformes</taxon>
        <taxon>Anguillidae</taxon>
        <taxon>Anguilla</taxon>
    </lineage>
</organism>
<name>A0A0E9VH63_ANGAN</name>
<dbReference type="AlphaFoldDB" id="A0A0E9VH63"/>
<accession>A0A0E9VH63</accession>
<reference evidence="1" key="1">
    <citation type="submission" date="2014-11" db="EMBL/GenBank/DDBJ databases">
        <authorList>
            <person name="Amaro Gonzalez C."/>
        </authorList>
    </citation>
    <scope>NUCLEOTIDE SEQUENCE</scope>
</reference>
<proteinExistence type="predicted"/>
<reference evidence="1" key="2">
    <citation type="journal article" date="2015" name="Fish Shellfish Immunol.">
        <title>Early steps in the European eel (Anguilla anguilla)-Vibrio vulnificus interaction in the gills: Role of the RtxA13 toxin.</title>
        <authorList>
            <person name="Callol A."/>
            <person name="Pajuelo D."/>
            <person name="Ebbesson L."/>
            <person name="Teles M."/>
            <person name="MacKenzie S."/>
            <person name="Amaro C."/>
        </authorList>
    </citation>
    <scope>NUCLEOTIDE SEQUENCE</scope>
</reference>
<protein>
    <submittedName>
        <fullName evidence="1">Uncharacterized protein</fullName>
    </submittedName>
</protein>
<dbReference type="EMBL" id="GBXM01031827">
    <property type="protein sequence ID" value="JAH76750.1"/>
    <property type="molecule type" value="Transcribed_RNA"/>
</dbReference>
<sequence>MGSLSLCSRTKAVSDRGDVYAPSASRTNDLDFYHSAM</sequence>
<dbReference type="EMBL" id="GBXM01055083">
    <property type="protein sequence ID" value="JAH53494.1"/>
    <property type="molecule type" value="Transcribed_RNA"/>
</dbReference>
<evidence type="ECO:0000313" key="1">
    <source>
        <dbReference type="EMBL" id="JAH76750.1"/>
    </source>
</evidence>